<dbReference type="InterPro" id="IPR059169">
    <property type="entry name" value="GCP5_N_ext"/>
</dbReference>
<comment type="caution">
    <text evidence="10">The sequence shown here is derived from an EMBL/GenBank/DDBJ whole genome shotgun (WGS) entry which is preliminary data.</text>
</comment>
<evidence type="ECO:0000256" key="6">
    <source>
        <dbReference type="SAM" id="MobiDB-lite"/>
    </source>
</evidence>
<keyword evidence="3 5" id="KW-0493">Microtubule</keyword>
<feature type="domain" description="Gamma tubulin complex component protein N-terminal" evidence="9">
    <location>
        <begin position="265"/>
        <end position="571"/>
    </location>
</feature>
<dbReference type="Pfam" id="PF14609">
    <property type="entry name" value="GCP5-Mod21_N"/>
    <property type="match status" value="1"/>
</dbReference>
<dbReference type="GO" id="GO:0005874">
    <property type="term" value="C:microtubule"/>
    <property type="evidence" value="ECO:0007669"/>
    <property type="project" value="UniProtKB-KW"/>
</dbReference>
<keyword evidence="4 5" id="KW-0206">Cytoskeleton</keyword>
<dbReference type="GO" id="GO:0007020">
    <property type="term" value="P:microtubule nucleation"/>
    <property type="evidence" value="ECO:0007669"/>
    <property type="project" value="InterPro"/>
</dbReference>
<protein>
    <recommendedName>
        <fullName evidence="5">Spindle pole body component</fullName>
    </recommendedName>
</protein>
<dbReference type="Pfam" id="PF17681">
    <property type="entry name" value="GCP_N_terminal"/>
    <property type="match status" value="1"/>
</dbReference>
<evidence type="ECO:0000259" key="9">
    <source>
        <dbReference type="Pfam" id="PF17681"/>
    </source>
</evidence>
<dbReference type="GO" id="GO:0051321">
    <property type="term" value="P:meiotic cell cycle"/>
    <property type="evidence" value="ECO:0007669"/>
    <property type="project" value="TreeGrafter"/>
</dbReference>
<dbReference type="GO" id="GO:0000922">
    <property type="term" value="C:spindle pole"/>
    <property type="evidence" value="ECO:0007669"/>
    <property type="project" value="InterPro"/>
</dbReference>
<dbReference type="Gene3D" id="1.20.120.1900">
    <property type="entry name" value="Gamma-tubulin complex, C-terminal domain"/>
    <property type="match status" value="1"/>
</dbReference>
<dbReference type="InterPro" id="IPR041470">
    <property type="entry name" value="GCP_N"/>
</dbReference>
<evidence type="ECO:0000313" key="10">
    <source>
        <dbReference type="EMBL" id="KAG5962921.1"/>
    </source>
</evidence>
<keyword evidence="2 5" id="KW-0963">Cytoplasm</keyword>
<dbReference type="PANTHER" id="PTHR19302">
    <property type="entry name" value="GAMMA TUBULIN COMPLEX PROTEIN"/>
    <property type="match status" value="1"/>
</dbReference>
<dbReference type="GO" id="GO:0051225">
    <property type="term" value="P:spindle assembly"/>
    <property type="evidence" value="ECO:0007669"/>
    <property type="project" value="TreeGrafter"/>
</dbReference>
<evidence type="ECO:0000256" key="1">
    <source>
        <dbReference type="ARBA" id="ARBA00010337"/>
    </source>
</evidence>
<dbReference type="InterPro" id="IPR040457">
    <property type="entry name" value="GCP_C"/>
</dbReference>
<evidence type="ECO:0000259" key="7">
    <source>
        <dbReference type="Pfam" id="PF04130"/>
    </source>
</evidence>
<evidence type="ECO:0000313" key="11">
    <source>
        <dbReference type="Proteomes" id="UP000784919"/>
    </source>
</evidence>
<dbReference type="EMBL" id="SRPS01000207">
    <property type="protein sequence ID" value="KAG5962921.1"/>
    <property type="molecule type" value="Genomic_DNA"/>
</dbReference>
<dbReference type="InterPro" id="IPR032797">
    <property type="entry name" value="Mod21_N"/>
</dbReference>
<evidence type="ECO:0000256" key="4">
    <source>
        <dbReference type="ARBA" id="ARBA00023212"/>
    </source>
</evidence>
<evidence type="ECO:0000256" key="5">
    <source>
        <dbReference type="RuleBase" id="RU363050"/>
    </source>
</evidence>
<dbReference type="GO" id="GO:0005816">
    <property type="term" value="C:spindle pole body"/>
    <property type="evidence" value="ECO:0007669"/>
    <property type="project" value="UniProtKB-ARBA"/>
</dbReference>
<dbReference type="GO" id="GO:0051011">
    <property type="term" value="F:microtubule minus-end binding"/>
    <property type="evidence" value="ECO:0007669"/>
    <property type="project" value="TreeGrafter"/>
</dbReference>
<evidence type="ECO:0000256" key="3">
    <source>
        <dbReference type="ARBA" id="ARBA00022701"/>
    </source>
</evidence>
<accession>A0A9P7MNC5</accession>
<dbReference type="GO" id="GO:0000278">
    <property type="term" value="P:mitotic cell cycle"/>
    <property type="evidence" value="ECO:0007669"/>
    <property type="project" value="TreeGrafter"/>
</dbReference>
<feature type="domain" description="Gamma tubulin complex component C-terminal" evidence="7">
    <location>
        <begin position="575"/>
        <end position="859"/>
    </location>
</feature>
<evidence type="ECO:0000259" key="8">
    <source>
        <dbReference type="Pfam" id="PF14609"/>
    </source>
</evidence>
<name>A0A9P7MNC5_9HYPO</name>
<dbReference type="Proteomes" id="UP000784919">
    <property type="component" value="Unassembled WGS sequence"/>
</dbReference>
<dbReference type="Pfam" id="PF04130">
    <property type="entry name" value="GCP_C_terminal"/>
    <property type="match status" value="1"/>
</dbReference>
<dbReference type="InterPro" id="IPR042241">
    <property type="entry name" value="GCP_C_sf"/>
</dbReference>
<feature type="domain" description="Gamma-Tubulin ring complex non-core subunit mod21 N-terminal" evidence="8">
    <location>
        <begin position="99"/>
        <end position="191"/>
    </location>
</feature>
<dbReference type="OrthoDB" id="66546at2759"/>
<gene>
    <name evidence="10" type="ORF">E4U56_003109</name>
</gene>
<reference evidence="10" key="1">
    <citation type="journal article" date="2020" name="bioRxiv">
        <title>Whole genome comparisons of ergot fungi reveals the divergence and evolution of species within the genus Claviceps are the result of varying mechanisms driving genome evolution and host range expansion.</title>
        <authorList>
            <person name="Wyka S.A."/>
            <person name="Mondo S.J."/>
            <person name="Liu M."/>
            <person name="Dettman J."/>
            <person name="Nalam V."/>
            <person name="Broders K.D."/>
        </authorList>
    </citation>
    <scope>NUCLEOTIDE SEQUENCE</scope>
    <source>
        <strain evidence="10">CCC 1102</strain>
    </source>
</reference>
<feature type="region of interest" description="Disordered" evidence="6">
    <location>
        <begin position="816"/>
        <end position="838"/>
    </location>
</feature>
<comment type="similarity">
    <text evidence="1 5">Belongs to the TUBGCP family.</text>
</comment>
<comment type="subcellular location">
    <subcellularLocation>
        <location evidence="5">Cytoplasm</location>
        <location evidence="5">Cytoskeleton</location>
        <location evidence="5">Microtubule organizing center</location>
    </subcellularLocation>
</comment>
<proteinExistence type="inferred from homology"/>
<dbReference type="AlphaFoldDB" id="A0A9P7MNC5"/>
<evidence type="ECO:0000256" key="2">
    <source>
        <dbReference type="ARBA" id="ARBA00022490"/>
    </source>
</evidence>
<dbReference type="CDD" id="cd22572">
    <property type="entry name" value="GCP5_NTD"/>
    <property type="match status" value="1"/>
</dbReference>
<dbReference type="InterPro" id="IPR007259">
    <property type="entry name" value="GCP"/>
</dbReference>
<sequence length="893" mass="100904">MAFASRLESLTRELVEACAPSLLQVSPESRLRRVRAHLTVSMENRVEADAEYSGTQTQTGSLDKVSDAALREFRSHTFLQTNHFDVERALLGLDERFRVNNRDDLADALGARLDALQTYPERWHPEILHLLLELSDQPTFKTRLRDLESLRIHADTATTENLRWEDIAKQDGWDQDEDLWRRIDYSDHSDDEALDQGSRDESDATSLVADEEQGLQAANSYVIQPEDRSTFKHVQASQQWRKSNMPSEEPGKQMKKVAVSEVAIIRDVLFMLQGLGNTLFSPAGVANPSFQLENMEWEPFRAMMQIFSDHGAHLQRLRQFAGERQDVPHLQAFQDCISDRLRQLDVRISGLHKQLTTPTKDNVVSLVRTKTELLTWLEPLYSLSEIVSRIESEPQPTPFRYLELVFDESCLAQLSGQSGLYEFFARIFAECFRVYLRPIRLWMDEGKLLLASDLFFVAEASSHTPPGRTWHERYYLRKTPDGALHAPSFLRTAAANIYNAGKNVVVLKLLGKYEAAISSKQRIEPPLDYDAICPTGQELVPFSELFDTAFDRWIQSKYRATSSILKACLFEDWSLMSTLGTLQEVYLMSNGTTAAAFSDSIFSKLHQLRNDWSDRHALTAAAQDSFATIVEPSRLAVGVAGTAQQEVDSDVMVTRNSVKTALSKTRVEYRVPWPLQMVLTTGSFEHYQALFTLQLQFRRALYALHKPKVLNNYRTDGDYWNATAVLYSIRIKLLWFCTTVQTYLSTLVLTPLTSQLGQDLASASDMDELIAAHDGAVKAMADQACLGSRLTPIRECMLDVLDLALKLERISSGTTDGLDNDGGGAGSEASTKEYEQRLRDMKNEADRHVRFIWSGLRGVARAVSDANAVKWDMLADMLQVGDVDGHISTRTDI</sequence>
<dbReference type="GO" id="GO:0031122">
    <property type="term" value="P:cytoplasmic microtubule organization"/>
    <property type="evidence" value="ECO:0007669"/>
    <property type="project" value="TreeGrafter"/>
</dbReference>
<organism evidence="10 11">
    <name type="scientific">Claviceps arundinis</name>
    <dbReference type="NCBI Taxonomy" id="1623583"/>
    <lineage>
        <taxon>Eukaryota</taxon>
        <taxon>Fungi</taxon>
        <taxon>Dikarya</taxon>
        <taxon>Ascomycota</taxon>
        <taxon>Pezizomycotina</taxon>
        <taxon>Sordariomycetes</taxon>
        <taxon>Hypocreomycetidae</taxon>
        <taxon>Hypocreales</taxon>
        <taxon>Clavicipitaceae</taxon>
        <taxon>Claviceps</taxon>
    </lineage>
</organism>
<dbReference type="GO" id="GO:0043015">
    <property type="term" value="F:gamma-tubulin binding"/>
    <property type="evidence" value="ECO:0007669"/>
    <property type="project" value="InterPro"/>
</dbReference>
<dbReference type="PANTHER" id="PTHR19302:SF33">
    <property type="entry name" value="GAMMA-TUBULIN COMPLEX COMPONENT 5"/>
    <property type="match status" value="1"/>
</dbReference>
<dbReference type="GO" id="GO:0000930">
    <property type="term" value="C:gamma-tubulin complex"/>
    <property type="evidence" value="ECO:0007669"/>
    <property type="project" value="TreeGrafter"/>
</dbReference>